<keyword evidence="2" id="KW-1185">Reference proteome</keyword>
<proteinExistence type="predicted"/>
<sequence>MGTILENKIKQFGERYKYEMVLFVVLWSTGPNQDFKVSHRCHNDVGILIWSDGLSGGADEAATAATKGDNRLPPAHFAIEVQILSIPHNCSAILTLRKVPQAWTLEPQSINAASTSKVVVLQIQPLPQMRTLQMQIEVYAPA</sequence>
<reference evidence="1" key="1">
    <citation type="submission" date="2013-04" db="UniProtKB">
        <authorList>
            <consortium name="EnsemblPlants"/>
        </authorList>
    </citation>
    <scope>IDENTIFICATION</scope>
</reference>
<dbReference type="AlphaFoldDB" id="J3LGL1"/>
<dbReference type="EnsemblPlants" id="OB02G37780.1">
    <property type="protein sequence ID" value="OB02G37780.1"/>
    <property type="gene ID" value="OB02G37780"/>
</dbReference>
<accession>J3LGL1</accession>
<dbReference type="Proteomes" id="UP000006038">
    <property type="component" value="Unassembled WGS sequence"/>
</dbReference>
<organism evidence="1">
    <name type="scientific">Oryza brachyantha</name>
    <name type="common">malo sina</name>
    <dbReference type="NCBI Taxonomy" id="4533"/>
    <lineage>
        <taxon>Eukaryota</taxon>
        <taxon>Viridiplantae</taxon>
        <taxon>Streptophyta</taxon>
        <taxon>Embryophyta</taxon>
        <taxon>Tracheophyta</taxon>
        <taxon>Spermatophyta</taxon>
        <taxon>Magnoliopsida</taxon>
        <taxon>Liliopsida</taxon>
        <taxon>Poales</taxon>
        <taxon>Poaceae</taxon>
        <taxon>BOP clade</taxon>
        <taxon>Oryzoideae</taxon>
        <taxon>Oryzeae</taxon>
        <taxon>Oryzinae</taxon>
        <taxon>Oryza</taxon>
    </lineage>
</organism>
<evidence type="ECO:0000313" key="2">
    <source>
        <dbReference type="Proteomes" id="UP000006038"/>
    </source>
</evidence>
<name>J3LGL1_ORYBR</name>
<protein>
    <submittedName>
        <fullName evidence="1">Uncharacterized protein</fullName>
    </submittedName>
</protein>
<dbReference type="Gramene" id="OB02G37780.1">
    <property type="protein sequence ID" value="OB02G37780.1"/>
    <property type="gene ID" value="OB02G37780"/>
</dbReference>
<evidence type="ECO:0000313" key="1">
    <source>
        <dbReference type="EnsemblPlants" id="OB02G37780.1"/>
    </source>
</evidence>
<dbReference type="HOGENOM" id="CLU_1818826_0_0_1"/>